<proteinExistence type="predicted"/>
<accession>A0ABM5J4Q4</accession>
<protein>
    <submittedName>
        <fullName evidence="1">Uncharacterized protein</fullName>
    </submittedName>
</protein>
<dbReference type="GeneID" id="108051041"/>
<evidence type="ECO:0000313" key="1">
    <source>
        <dbReference type="EnsemblMetazoa" id="XP_044313804.1"/>
    </source>
</evidence>
<reference evidence="2" key="1">
    <citation type="journal article" date="2021" name="Elife">
        <title>Highly contiguous assemblies of 101 drosophilid genomes.</title>
        <authorList>
            <person name="Kim B.Y."/>
            <person name="Wang J.R."/>
            <person name="Miller D.E."/>
            <person name="Barmina O."/>
            <person name="Delaney E."/>
            <person name="Thompson A."/>
            <person name="Comeault A.A."/>
            <person name="Peede D."/>
            <person name="D'Agostino E.R."/>
            <person name="Pelaez J."/>
            <person name="Aguilar J.M."/>
            <person name="Haji D."/>
            <person name="Matsunaga T."/>
            <person name="Armstrong E.E."/>
            <person name="Zych M."/>
            <person name="Ogawa Y."/>
            <person name="Stamenkovic-Radak M."/>
            <person name="Jelic M."/>
            <person name="Veselinovic M.S."/>
            <person name="Tanaskovic M."/>
            <person name="Eric P."/>
            <person name="Gao J.J."/>
            <person name="Katoh T.K."/>
            <person name="Toda M.J."/>
            <person name="Watabe H."/>
            <person name="Watada M."/>
            <person name="Davis J.S."/>
            <person name="Moyle L.C."/>
            <person name="Manoli G."/>
            <person name="Bertolini E."/>
            <person name="Kostal V."/>
            <person name="Hawley R.S."/>
            <person name="Takahashi A."/>
            <person name="Jones C.D."/>
            <person name="Price D.K."/>
            <person name="Whiteman N."/>
            <person name="Kopp A."/>
            <person name="Matute D.R."/>
            <person name="Petrov D.A."/>
        </authorList>
    </citation>
    <scope>NUCLEOTIDE SEQUENCE [LARGE SCALE GENOMIC DNA]</scope>
</reference>
<sequence length="96" mass="11280">MLDCVTLVFDEWGTLAFNFVSEVHTILKSVRNSELQKSLNLTIFQKSTFPKFHVEDIDEAYLNVSYSYEPHYEVVEICSGDEESDDSKSFDMDWYY</sequence>
<dbReference type="Proteomes" id="UP001652680">
    <property type="component" value="Unassembled WGS sequence"/>
</dbReference>
<dbReference type="RefSeq" id="XP_044313804.1">
    <property type="nucleotide sequence ID" value="XM_044457869.1"/>
</dbReference>
<name>A0ABM5J4Q4_DRORH</name>
<organism evidence="1 2">
    <name type="scientific">Drosophila rhopaloa</name>
    <name type="common">Fruit fly</name>
    <dbReference type="NCBI Taxonomy" id="1041015"/>
    <lineage>
        <taxon>Eukaryota</taxon>
        <taxon>Metazoa</taxon>
        <taxon>Ecdysozoa</taxon>
        <taxon>Arthropoda</taxon>
        <taxon>Hexapoda</taxon>
        <taxon>Insecta</taxon>
        <taxon>Pterygota</taxon>
        <taxon>Neoptera</taxon>
        <taxon>Endopterygota</taxon>
        <taxon>Diptera</taxon>
        <taxon>Brachycera</taxon>
        <taxon>Muscomorpha</taxon>
        <taxon>Ephydroidea</taxon>
        <taxon>Drosophilidae</taxon>
        <taxon>Drosophila</taxon>
        <taxon>Sophophora</taxon>
    </lineage>
</organism>
<keyword evidence="2" id="KW-1185">Reference proteome</keyword>
<dbReference type="EnsemblMetazoa" id="XM_044457869.1">
    <property type="protein sequence ID" value="XP_044313804.1"/>
    <property type="gene ID" value="LOC108051041"/>
</dbReference>
<evidence type="ECO:0000313" key="2">
    <source>
        <dbReference type="Proteomes" id="UP001652680"/>
    </source>
</evidence>
<reference evidence="1" key="2">
    <citation type="submission" date="2025-05" db="UniProtKB">
        <authorList>
            <consortium name="EnsemblMetazoa"/>
        </authorList>
    </citation>
    <scope>IDENTIFICATION</scope>
</reference>